<dbReference type="CDD" id="cd19974">
    <property type="entry name" value="PBP1_LacI-like"/>
    <property type="match status" value="1"/>
</dbReference>
<dbReference type="InterPro" id="IPR010982">
    <property type="entry name" value="Lambda_DNA-bd_dom_sf"/>
</dbReference>
<dbReference type="Pfam" id="PF00356">
    <property type="entry name" value="LacI"/>
    <property type="match status" value="1"/>
</dbReference>
<evidence type="ECO:0000259" key="5">
    <source>
        <dbReference type="PROSITE" id="PS50932"/>
    </source>
</evidence>
<keyword evidence="7" id="KW-1185">Reference proteome</keyword>
<keyword evidence="1" id="KW-0678">Repressor</keyword>
<evidence type="ECO:0000256" key="3">
    <source>
        <dbReference type="ARBA" id="ARBA00023125"/>
    </source>
</evidence>
<dbReference type="Proteomes" id="UP000182360">
    <property type="component" value="Unassembled WGS sequence"/>
</dbReference>
<evidence type="ECO:0000313" key="6">
    <source>
        <dbReference type="EMBL" id="SEQ25840.1"/>
    </source>
</evidence>
<dbReference type="CDD" id="cd01392">
    <property type="entry name" value="HTH_LacI"/>
    <property type="match status" value="1"/>
</dbReference>
<reference evidence="6 7" key="1">
    <citation type="submission" date="2016-10" db="EMBL/GenBank/DDBJ databases">
        <authorList>
            <person name="de Groot N.N."/>
        </authorList>
    </citation>
    <scope>NUCLEOTIDE SEQUENCE [LARGE SCALE GENOMIC DNA]</scope>
    <source>
        <strain evidence="6 7">B25</strain>
    </source>
</reference>
<dbReference type="AlphaFoldDB" id="A0A1H9EJD3"/>
<dbReference type="eggNOG" id="COG1609">
    <property type="taxonomic scope" value="Bacteria"/>
</dbReference>
<evidence type="ECO:0000256" key="1">
    <source>
        <dbReference type="ARBA" id="ARBA00022491"/>
    </source>
</evidence>
<dbReference type="InterPro" id="IPR000843">
    <property type="entry name" value="HTH_LacI"/>
</dbReference>
<accession>A0A1H9EJD3</accession>
<dbReference type="EMBL" id="FOFU01000003">
    <property type="protein sequence ID" value="SEQ25840.1"/>
    <property type="molecule type" value="Genomic_DNA"/>
</dbReference>
<keyword evidence="3" id="KW-0238">DNA-binding</keyword>
<dbReference type="InterPro" id="IPR046335">
    <property type="entry name" value="LacI/GalR-like_sensor"/>
</dbReference>
<dbReference type="Gene3D" id="1.10.260.40">
    <property type="entry name" value="lambda repressor-like DNA-binding domains"/>
    <property type="match status" value="1"/>
</dbReference>
<keyword evidence="4" id="KW-0804">Transcription</keyword>
<evidence type="ECO:0000256" key="2">
    <source>
        <dbReference type="ARBA" id="ARBA00023015"/>
    </source>
</evidence>
<dbReference type="RefSeq" id="WP_074642322.1">
    <property type="nucleotide sequence ID" value="NZ_FOFU01000003.1"/>
</dbReference>
<dbReference type="PROSITE" id="PS50932">
    <property type="entry name" value="HTH_LACI_2"/>
    <property type="match status" value="1"/>
</dbReference>
<dbReference type="STRING" id="163.SAMN04487775_105133"/>
<dbReference type="GO" id="GO:0000976">
    <property type="term" value="F:transcription cis-regulatory region binding"/>
    <property type="evidence" value="ECO:0007669"/>
    <property type="project" value="TreeGrafter"/>
</dbReference>
<dbReference type="GO" id="GO:0003700">
    <property type="term" value="F:DNA-binding transcription factor activity"/>
    <property type="evidence" value="ECO:0007669"/>
    <property type="project" value="TreeGrafter"/>
</dbReference>
<dbReference type="SUPFAM" id="SSF47413">
    <property type="entry name" value="lambda repressor-like DNA-binding domains"/>
    <property type="match status" value="1"/>
</dbReference>
<evidence type="ECO:0000256" key="4">
    <source>
        <dbReference type="ARBA" id="ARBA00023163"/>
    </source>
</evidence>
<dbReference type="Gene3D" id="3.40.50.2300">
    <property type="match status" value="2"/>
</dbReference>
<keyword evidence="2" id="KW-0805">Transcription regulation</keyword>
<sequence>MRNLVTMKDIADELDITVMSVSKALSGKDGVSEDLRAKILAKAEELGYKKAQSSTIDDGTSHNIGILIAERSMNANATYMSLQQPLISNLTQLNYYGMTEIISDETEHLLLLPKILKENKVSAFIILGQMSKEYVQVLKNSGKPFLFLAHIYDDVNEGGIITDNLYAGFTLANYLIEQGCKTIGFVGNIQFAEIVMDRYLGIAKALLHHGLDLQKELLIPDVTDFGEEISLILPDKMPDAFICNDCRTAYKLIHNLEGLEYNIPKDISVAAFDDGIFADIGIPKLTTYSINYNTMALLAAESIVLKLENPNIHIGKKVVHGNVVVRDSVKKQK</sequence>
<name>A0A1H9EJD3_9SPIR</name>
<evidence type="ECO:0000313" key="7">
    <source>
        <dbReference type="Proteomes" id="UP000182360"/>
    </source>
</evidence>
<proteinExistence type="predicted"/>
<dbReference type="Pfam" id="PF13377">
    <property type="entry name" value="Peripla_BP_3"/>
    <property type="match status" value="1"/>
</dbReference>
<dbReference type="PANTHER" id="PTHR30146">
    <property type="entry name" value="LACI-RELATED TRANSCRIPTIONAL REPRESSOR"/>
    <property type="match status" value="1"/>
</dbReference>
<dbReference type="OrthoDB" id="356483at2"/>
<feature type="domain" description="HTH lacI-type" evidence="5">
    <location>
        <begin position="5"/>
        <end position="56"/>
    </location>
</feature>
<protein>
    <submittedName>
        <fullName evidence="6">Transcriptional regulator, LacI family</fullName>
    </submittedName>
</protein>
<gene>
    <name evidence="6" type="ORF">SAMN04487977_103186</name>
</gene>
<dbReference type="InterPro" id="IPR028082">
    <property type="entry name" value="Peripla_BP_I"/>
</dbReference>
<dbReference type="SUPFAM" id="SSF53822">
    <property type="entry name" value="Periplasmic binding protein-like I"/>
    <property type="match status" value="1"/>
</dbReference>
<dbReference type="PANTHER" id="PTHR30146:SF148">
    <property type="entry name" value="HTH-TYPE TRANSCRIPTIONAL REPRESSOR PURR-RELATED"/>
    <property type="match status" value="1"/>
</dbReference>
<organism evidence="6 7">
    <name type="scientific">Treponema bryantii</name>
    <dbReference type="NCBI Taxonomy" id="163"/>
    <lineage>
        <taxon>Bacteria</taxon>
        <taxon>Pseudomonadati</taxon>
        <taxon>Spirochaetota</taxon>
        <taxon>Spirochaetia</taxon>
        <taxon>Spirochaetales</taxon>
        <taxon>Treponemataceae</taxon>
        <taxon>Treponema</taxon>
    </lineage>
</organism>
<dbReference type="SMART" id="SM00354">
    <property type="entry name" value="HTH_LACI"/>
    <property type="match status" value="1"/>
</dbReference>